<comment type="caution">
    <text evidence="1">The sequence shown here is derived from an EMBL/GenBank/DDBJ whole genome shotgun (WGS) entry which is preliminary data.</text>
</comment>
<keyword evidence="2" id="KW-1185">Reference proteome</keyword>
<sequence length="92" mass="10779">MLRLQKSLTQLEEKSGKMFGIDVEEYLTADDMDLTVFEGVTEEDNPFRLEMQNDDDDTDASQSLSISIFNQFSLYWTFLEAFHPQMMIIFVH</sequence>
<dbReference type="Proteomes" id="UP000499080">
    <property type="component" value="Unassembled WGS sequence"/>
</dbReference>
<evidence type="ECO:0000313" key="1">
    <source>
        <dbReference type="EMBL" id="GBM77938.1"/>
    </source>
</evidence>
<gene>
    <name evidence="1" type="ORF">AVEN_31252_1</name>
</gene>
<protein>
    <submittedName>
        <fullName evidence="1">Uncharacterized protein</fullName>
    </submittedName>
</protein>
<organism evidence="1 2">
    <name type="scientific">Araneus ventricosus</name>
    <name type="common">Orbweaver spider</name>
    <name type="synonym">Epeira ventricosa</name>
    <dbReference type="NCBI Taxonomy" id="182803"/>
    <lineage>
        <taxon>Eukaryota</taxon>
        <taxon>Metazoa</taxon>
        <taxon>Ecdysozoa</taxon>
        <taxon>Arthropoda</taxon>
        <taxon>Chelicerata</taxon>
        <taxon>Arachnida</taxon>
        <taxon>Araneae</taxon>
        <taxon>Araneomorphae</taxon>
        <taxon>Entelegynae</taxon>
        <taxon>Araneoidea</taxon>
        <taxon>Araneidae</taxon>
        <taxon>Araneus</taxon>
    </lineage>
</organism>
<dbReference type="EMBL" id="BGPR01002721">
    <property type="protein sequence ID" value="GBM77938.1"/>
    <property type="molecule type" value="Genomic_DNA"/>
</dbReference>
<name>A0A4Y2IJN5_ARAVE</name>
<reference evidence="1 2" key="1">
    <citation type="journal article" date="2019" name="Sci. Rep.">
        <title>Orb-weaving spider Araneus ventricosus genome elucidates the spidroin gene catalogue.</title>
        <authorList>
            <person name="Kono N."/>
            <person name="Nakamura H."/>
            <person name="Ohtoshi R."/>
            <person name="Moran D.A.P."/>
            <person name="Shinohara A."/>
            <person name="Yoshida Y."/>
            <person name="Fujiwara M."/>
            <person name="Mori M."/>
            <person name="Tomita M."/>
            <person name="Arakawa K."/>
        </authorList>
    </citation>
    <scope>NUCLEOTIDE SEQUENCE [LARGE SCALE GENOMIC DNA]</scope>
</reference>
<evidence type="ECO:0000313" key="2">
    <source>
        <dbReference type="Proteomes" id="UP000499080"/>
    </source>
</evidence>
<dbReference type="AlphaFoldDB" id="A0A4Y2IJN5"/>
<proteinExistence type="predicted"/>
<accession>A0A4Y2IJN5</accession>